<keyword evidence="3 4" id="KW-0326">Glycosidase</keyword>
<dbReference type="InterPro" id="IPR006311">
    <property type="entry name" value="TAT_signal"/>
</dbReference>
<dbReference type="GO" id="GO:0005975">
    <property type="term" value="P:carbohydrate metabolic process"/>
    <property type="evidence" value="ECO:0007669"/>
    <property type="project" value="InterPro"/>
</dbReference>
<dbReference type="GO" id="GO:0004650">
    <property type="term" value="F:polygalacturonase activity"/>
    <property type="evidence" value="ECO:0007669"/>
    <property type="project" value="InterPro"/>
</dbReference>
<dbReference type="PANTHER" id="PTHR31339:SF9">
    <property type="entry name" value="PLASMIN AND FIBRONECTIN-BINDING PROTEIN A"/>
    <property type="match status" value="1"/>
</dbReference>
<organism evidence="5 6">
    <name type="scientific">Mucilaginibacter ginsenosidivorax</name>
    <dbReference type="NCBI Taxonomy" id="862126"/>
    <lineage>
        <taxon>Bacteria</taxon>
        <taxon>Pseudomonadati</taxon>
        <taxon>Bacteroidota</taxon>
        <taxon>Sphingobacteriia</taxon>
        <taxon>Sphingobacteriales</taxon>
        <taxon>Sphingobacteriaceae</taxon>
        <taxon>Mucilaginibacter</taxon>
    </lineage>
</organism>
<evidence type="ECO:0000313" key="5">
    <source>
        <dbReference type="EMBL" id="QEC77664.1"/>
    </source>
</evidence>
<comment type="similarity">
    <text evidence="1 4">Belongs to the glycosyl hydrolase 28 family.</text>
</comment>
<evidence type="ECO:0000256" key="3">
    <source>
        <dbReference type="ARBA" id="ARBA00023295"/>
    </source>
</evidence>
<dbReference type="PROSITE" id="PS51318">
    <property type="entry name" value="TAT"/>
    <property type="match status" value="1"/>
</dbReference>
<evidence type="ECO:0000313" key="6">
    <source>
        <dbReference type="Proteomes" id="UP000321362"/>
    </source>
</evidence>
<dbReference type="EMBL" id="CP042437">
    <property type="protein sequence ID" value="QEC77664.1"/>
    <property type="molecule type" value="Genomic_DNA"/>
</dbReference>
<dbReference type="PANTHER" id="PTHR31339">
    <property type="entry name" value="PECTIN LYASE-RELATED"/>
    <property type="match status" value="1"/>
</dbReference>
<dbReference type="Gene3D" id="2.160.20.10">
    <property type="entry name" value="Single-stranded right-handed beta-helix, Pectin lyase-like"/>
    <property type="match status" value="1"/>
</dbReference>
<dbReference type="InterPro" id="IPR012334">
    <property type="entry name" value="Pectin_lyas_fold"/>
</dbReference>
<evidence type="ECO:0000256" key="2">
    <source>
        <dbReference type="ARBA" id="ARBA00022801"/>
    </source>
</evidence>
<gene>
    <name evidence="5" type="ORF">FSB76_17585</name>
</gene>
<dbReference type="Pfam" id="PF00295">
    <property type="entry name" value="Glyco_hydro_28"/>
    <property type="match status" value="1"/>
</dbReference>
<reference evidence="5 6" key="1">
    <citation type="journal article" date="2013" name="J. Microbiol.">
        <title>Mucilaginibacter ginsenosidivorax sp. nov., with ginsenoside converting activity isolated from sediment.</title>
        <authorList>
            <person name="Kim J.K."/>
            <person name="Choi T.E."/>
            <person name="Liu Q.M."/>
            <person name="Park H.Y."/>
            <person name="Yi T.H."/>
            <person name="Yoon M.H."/>
            <person name="Kim S.C."/>
            <person name="Im W.T."/>
        </authorList>
    </citation>
    <scope>NUCLEOTIDE SEQUENCE [LARGE SCALE GENOMIC DNA]</scope>
    <source>
        <strain evidence="5 6">KHI28</strain>
    </source>
</reference>
<accession>A0A5B8W1E0</accession>
<dbReference type="RefSeq" id="WP_147055565.1">
    <property type="nucleotide sequence ID" value="NZ_CP042437.1"/>
</dbReference>
<protein>
    <submittedName>
        <fullName evidence="5">Glycoside hydrolase</fullName>
    </submittedName>
</protein>
<dbReference type="AlphaFoldDB" id="A0A5B8W1E0"/>
<evidence type="ECO:0000256" key="4">
    <source>
        <dbReference type="RuleBase" id="RU361169"/>
    </source>
</evidence>
<dbReference type="InterPro" id="IPR000743">
    <property type="entry name" value="Glyco_hydro_28"/>
</dbReference>
<dbReference type="KEGG" id="mgk:FSB76_17585"/>
<dbReference type="OrthoDB" id="9795222at2"/>
<keyword evidence="6" id="KW-1185">Reference proteome</keyword>
<dbReference type="InterPro" id="IPR011050">
    <property type="entry name" value="Pectin_lyase_fold/virulence"/>
</dbReference>
<dbReference type="InterPro" id="IPR051801">
    <property type="entry name" value="GH28_Enzymes"/>
</dbReference>
<name>A0A5B8W1E0_9SPHI</name>
<evidence type="ECO:0000256" key="1">
    <source>
        <dbReference type="ARBA" id="ARBA00008834"/>
    </source>
</evidence>
<dbReference type="Proteomes" id="UP000321362">
    <property type="component" value="Chromosome"/>
</dbReference>
<proteinExistence type="inferred from homology"/>
<keyword evidence="2 4" id="KW-0378">Hydrolase</keyword>
<sequence length="553" mass="59001">METYDDNFSRRNWLKTVTKASAGAGIIAAAPALLHAQPANIQKADPLLGTRIYNIMDYGAKGDGVTLDTKALQAAIDACNKDQGGTVLVPAGVFVIGTVELKSNVTLHIAAQGKLLGSADGKQYYAAQAIPLTGDTTLNDGNVGLLFAVKADNIRVEGPGTIDGQGAQFRSPTKGAPSPAGISGNHRPYHLLFYQCQNVIVNDIFLKDCAYHSVRIIQSSYVKLDGIHIRGRVIHNNDGFHFISCQYVHMVNCDVQSQDDACALFGSCKFITITNCTFSTRWSVFRFGGGVAENITISNCIILEAYGCPIKMRCERHSRMENISFSNLVMHKVTGPISIGMGSVDDPGTARNISFNGIHANVVVPVQLADAEFTSNYHPGEIKSCIAINGAEGFLLENISFNDVHITFAGGGTAEDAAVRDVPKNAGEYYADGVFPAYGLYARYAQGLTLNNVRFEVATPELRPALVFDQVTDAAINGLNAQGNKDAESVLRLIDTQDVLLTATRVLSPAAVFMRVEGAASSNIKIDGGDISKAGVALSFAAGATKNAVKLRD</sequence>
<dbReference type="SUPFAM" id="SSF51126">
    <property type="entry name" value="Pectin lyase-like"/>
    <property type="match status" value="1"/>
</dbReference>